<comment type="caution">
    <text evidence="3">The sequence shown here is derived from an EMBL/GenBank/DDBJ whole genome shotgun (WGS) entry which is preliminary data.</text>
</comment>
<feature type="coiled-coil region" evidence="1">
    <location>
        <begin position="161"/>
        <end position="195"/>
    </location>
</feature>
<feature type="compositionally biased region" description="Low complexity" evidence="2">
    <location>
        <begin position="11"/>
        <end position="21"/>
    </location>
</feature>
<organism evidence="3 4">
    <name type="scientific">Euphydryas editha</name>
    <name type="common">Edith's checkerspot</name>
    <dbReference type="NCBI Taxonomy" id="104508"/>
    <lineage>
        <taxon>Eukaryota</taxon>
        <taxon>Metazoa</taxon>
        <taxon>Ecdysozoa</taxon>
        <taxon>Arthropoda</taxon>
        <taxon>Hexapoda</taxon>
        <taxon>Insecta</taxon>
        <taxon>Pterygota</taxon>
        <taxon>Neoptera</taxon>
        <taxon>Endopterygota</taxon>
        <taxon>Lepidoptera</taxon>
        <taxon>Glossata</taxon>
        <taxon>Ditrysia</taxon>
        <taxon>Papilionoidea</taxon>
        <taxon>Nymphalidae</taxon>
        <taxon>Nymphalinae</taxon>
        <taxon>Euphydryas</taxon>
    </lineage>
</organism>
<evidence type="ECO:0000256" key="2">
    <source>
        <dbReference type="SAM" id="MobiDB-lite"/>
    </source>
</evidence>
<reference evidence="3" key="1">
    <citation type="submission" date="2022-03" db="EMBL/GenBank/DDBJ databases">
        <authorList>
            <person name="Tunstrom K."/>
        </authorList>
    </citation>
    <scope>NUCLEOTIDE SEQUENCE</scope>
</reference>
<evidence type="ECO:0000313" key="4">
    <source>
        <dbReference type="Proteomes" id="UP001153954"/>
    </source>
</evidence>
<evidence type="ECO:0008006" key="5">
    <source>
        <dbReference type="Google" id="ProtNLM"/>
    </source>
</evidence>
<name>A0AAU9TYH9_EUPED</name>
<evidence type="ECO:0000313" key="3">
    <source>
        <dbReference type="EMBL" id="CAH2090549.1"/>
    </source>
</evidence>
<gene>
    <name evidence="3" type="ORF">EEDITHA_LOCUS6494</name>
</gene>
<proteinExistence type="predicted"/>
<keyword evidence="1" id="KW-0175">Coiled coil</keyword>
<dbReference type="EMBL" id="CAKOGL010000009">
    <property type="protein sequence ID" value="CAH2090549.1"/>
    <property type="molecule type" value="Genomic_DNA"/>
</dbReference>
<feature type="compositionally biased region" description="Basic and acidic residues" evidence="2">
    <location>
        <begin position="1"/>
        <end position="10"/>
    </location>
</feature>
<sequence>MIRTPGKEQGTKNPPSKTPPKVVKKLARRSLERFEPVALEHTFTVSESAPTTSKAKSPKEGGVAWTLSPATATKSRVREATALLTKGRTAVSQSKNLRGDLKETILSSLDGLKKLVADAESALEAERARKGSGGSGGVASANITAAVAPAVSPDPGLSGKLDEHSRLLLESNRRMEALQEQLKRCSEAAKAASQRTYTSVAAVMPQHPIKPAALHSVLISSSDEKETGEEVLNRVRKTIDAKEGWVKVERVRKAKDRRVIMGFGSAEERNKARDRMSREGSGLVVEEIKNRDPLLVLRGVLSVNTDEDILKALRSQNRDLFDDLGPLDDRLQIKYRRRARNPHVAHVVLSASPTLWGRITGMGSVHIDLQRVRAEDQSPLVQCSRCLGYGHRRKFCKDPADLCSHCGGPHLRSKCADWLAGSPPSCRNCRKAKLDNVEHNAFSDDCPVRRRWDDLARSSVAYC</sequence>
<protein>
    <recommendedName>
        <fullName evidence="5">Gag-like protein</fullName>
    </recommendedName>
</protein>
<keyword evidence="4" id="KW-1185">Reference proteome</keyword>
<dbReference type="Proteomes" id="UP001153954">
    <property type="component" value="Unassembled WGS sequence"/>
</dbReference>
<feature type="region of interest" description="Disordered" evidence="2">
    <location>
        <begin position="1"/>
        <end position="24"/>
    </location>
</feature>
<accession>A0AAU9TYH9</accession>
<evidence type="ECO:0000256" key="1">
    <source>
        <dbReference type="SAM" id="Coils"/>
    </source>
</evidence>
<dbReference type="AlphaFoldDB" id="A0AAU9TYH9"/>